<evidence type="ECO:0000256" key="1">
    <source>
        <dbReference type="ARBA" id="ARBA00000695"/>
    </source>
</evidence>
<proteinExistence type="inferred from homology"/>
<evidence type="ECO:0000256" key="5">
    <source>
        <dbReference type="ARBA" id="ARBA00022729"/>
    </source>
</evidence>
<dbReference type="PRINTS" id="PR00807">
    <property type="entry name" value="AMBALLERGEN"/>
</dbReference>
<dbReference type="EC" id="4.2.2.2" evidence="3 8"/>
<keyword evidence="6 8" id="KW-0106">Calcium</keyword>
<evidence type="ECO:0000256" key="3">
    <source>
        <dbReference type="ARBA" id="ARBA00012272"/>
    </source>
</evidence>
<dbReference type="GO" id="GO:0046872">
    <property type="term" value="F:metal ion binding"/>
    <property type="evidence" value="ECO:0007669"/>
    <property type="project" value="UniProtKB-KW"/>
</dbReference>
<dbReference type="Pfam" id="PF00544">
    <property type="entry name" value="Pectate_lyase_4"/>
    <property type="match status" value="1"/>
</dbReference>
<keyword evidence="7 8" id="KW-0456">Lyase</keyword>
<evidence type="ECO:0000313" key="11">
    <source>
        <dbReference type="Proteomes" id="UP000298416"/>
    </source>
</evidence>
<evidence type="ECO:0000256" key="2">
    <source>
        <dbReference type="ARBA" id="ARBA00005220"/>
    </source>
</evidence>
<feature type="domain" description="Pectate lyase" evidence="9">
    <location>
        <begin position="114"/>
        <end position="311"/>
    </location>
</feature>
<reference evidence="10" key="1">
    <citation type="submission" date="2018-01" db="EMBL/GenBank/DDBJ databases">
        <authorList>
            <person name="Mao J.F."/>
        </authorList>
    </citation>
    <scope>NUCLEOTIDE SEQUENCE</scope>
    <source>
        <strain evidence="10">Huo1</strain>
        <tissue evidence="10">Leaf</tissue>
    </source>
</reference>
<dbReference type="PANTHER" id="PTHR31683:SF74">
    <property type="entry name" value="PECTATE LYASE"/>
    <property type="match status" value="1"/>
</dbReference>
<name>A0A8X8WM39_SALSN</name>
<dbReference type="InterPro" id="IPR011050">
    <property type="entry name" value="Pectin_lyase_fold/virulence"/>
</dbReference>
<gene>
    <name evidence="10" type="ORF">SASPL_139460</name>
</gene>
<evidence type="ECO:0000256" key="6">
    <source>
        <dbReference type="ARBA" id="ARBA00022837"/>
    </source>
</evidence>
<dbReference type="EMBL" id="PNBA02000015">
    <property type="protein sequence ID" value="KAG6398010.1"/>
    <property type="molecule type" value="Genomic_DNA"/>
</dbReference>
<comment type="similarity">
    <text evidence="8">Belongs to the polysaccharide lyase 1 family.</text>
</comment>
<evidence type="ECO:0000313" key="10">
    <source>
        <dbReference type="EMBL" id="KAG6398010.1"/>
    </source>
</evidence>
<evidence type="ECO:0000256" key="8">
    <source>
        <dbReference type="RuleBase" id="RU361123"/>
    </source>
</evidence>
<keyword evidence="5 8" id="KW-0732">Signal</keyword>
<comment type="catalytic activity">
    <reaction evidence="1 8">
        <text>Eliminative cleavage of (1-&gt;4)-alpha-D-galacturonan to give oligosaccharides with 4-deoxy-alpha-D-galact-4-enuronosyl groups at their non-reducing ends.</text>
        <dbReference type="EC" id="4.2.2.2"/>
    </reaction>
</comment>
<dbReference type="InterPro" id="IPR045032">
    <property type="entry name" value="PEL"/>
</dbReference>
<feature type="signal peptide" evidence="8">
    <location>
        <begin position="1"/>
        <end position="30"/>
    </location>
</feature>
<dbReference type="GO" id="GO:0030570">
    <property type="term" value="F:pectate lyase activity"/>
    <property type="evidence" value="ECO:0007669"/>
    <property type="project" value="UniProtKB-EC"/>
</dbReference>
<dbReference type="Gene3D" id="2.160.20.10">
    <property type="entry name" value="Single-stranded right-handed beta-helix, Pectin lyase-like"/>
    <property type="match status" value="1"/>
</dbReference>
<evidence type="ECO:0000256" key="4">
    <source>
        <dbReference type="ARBA" id="ARBA00022723"/>
    </source>
</evidence>
<dbReference type="AlphaFoldDB" id="A0A8X8WM39"/>
<dbReference type="InterPro" id="IPR002022">
    <property type="entry name" value="Pec_lyase"/>
</dbReference>
<comment type="cofactor">
    <cofactor evidence="8">
        <name>Ca(2+)</name>
        <dbReference type="ChEBI" id="CHEBI:29108"/>
    </cofactor>
    <text evidence="8">Binds 1 Ca(2+) ion. Required for its activity.</text>
</comment>
<evidence type="ECO:0000256" key="7">
    <source>
        <dbReference type="ARBA" id="ARBA00023239"/>
    </source>
</evidence>
<dbReference type="PANTHER" id="PTHR31683">
    <property type="entry name" value="PECTATE LYASE 18-RELATED"/>
    <property type="match status" value="1"/>
</dbReference>
<keyword evidence="11" id="KW-1185">Reference proteome</keyword>
<evidence type="ECO:0000259" key="9">
    <source>
        <dbReference type="SMART" id="SM00656"/>
    </source>
</evidence>
<protein>
    <recommendedName>
        <fullName evidence="3 8">Pectate lyase</fullName>
        <ecNumber evidence="3 8">4.2.2.2</ecNumber>
    </recommendedName>
</protein>
<dbReference type="SUPFAM" id="SSF51126">
    <property type="entry name" value="Pectin lyase-like"/>
    <property type="match status" value="1"/>
</dbReference>
<organism evidence="10">
    <name type="scientific">Salvia splendens</name>
    <name type="common">Scarlet sage</name>
    <dbReference type="NCBI Taxonomy" id="180675"/>
    <lineage>
        <taxon>Eukaryota</taxon>
        <taxon>Viridiplantae</taxon>
        <taxon>Streptophyta</taxon>
        <taxon>Embryophyta</taxon>
        <taxon>Tracheophyta</taxon>
        <taxon>Spermatophyta</taxon>
        <taxon>Magnoliopsida</taxon>
        <taxon>eudicotyledons</taxon>
        <taxon>Gunneridae</taxon>
        <taxon>Pentapetalae</taxon>
        <taxon>asterids</taxon>
        <taxon>lamiids</taxon>
        <taxon>Lamiales</taxon>
        <taxon>Lamiaceae</taxon>
        <taxon>Nepetoideae</taxon>
        <taxon>Mentheae</taxon>
        <taxon>Salviinae</taxon>
        <taxon>Salvia</taxon>
        <taxon>Salvia subgen. Calosphace</taxon>
        <taxon>core Calosphace</taxon>
    </lineage>
</organism>
<comment type="pathway">
    <text evidence="2 8">Glycan metabolism; pectin degradation; 2-dehydro-3-deoxy-D-gluconate from pectin: step 2/5.</text>
</comment>
<feature type="chain" id="PRO_5036516630" description="Pectate lyase" evidence="8">
    <location>
        <begin position="31"/>
        <end position="384"/>
    </location>
</feature>
<dbReference type="OrthoDB" id="1637350at2759"/>
<dbReference type="InterPro" id="IPR012334">
    <property type="entry name" value="Pectin_lyas_fold"/>
</dbReference>
<sequence length="384" mass="42552">MLSRAMQGITLCLIRAISIAILLSLGRVEARRTVDNMNVIDKCWRTNPDWRRNRQQLATCTVGFAGQMFNNIGDDVINYKVTDPSDDPLSPRPGTLRHAMTSITGKIWITFKRHMNITLAKPLLVSSLTTIDARGANVHIANGGCLLIKKANNVIIHGLYIHDCKPQEPGPVKGPGGEIMHLGPTDGDAIRVVSSSRIWIDHNTMYDSVDGLIDVTRGSTDITISNNWFRYQDKVMLLGHDDGFRRDQNMRVTVAFNHFGPNCVQRMPRIRFGYAHVVNNLYLGWGIYAIGGSMNPSIKSQANLFIAPKGGNKEITWDSGLTGNFKSIEDVFENGASFTTTVDAGATMRPNYAPDQMFEVEDGMRVRDLTKSAGVLKCPKIARC</sequence>
<dbReference type="SMART" id="SM00656">
    <property type="entry name" value="Amb_all"/>
    <property type="match status" value="1"/>
</dbReference>
<keyword evidence="4 8" id="KW-0479">Metal-binding</keyword>
<dbReference type="Proteomes" id="UP000298416">
    <property type="component" value="Unassembled WGS sequence"/>
</dbReference>
<comment type="caution">
    <text evidence="10">The sequence shown here is derived from an EMBL/GenBank/DDBJ whole genome shotgun (WGS) entry which is preliminary data.</text>
</comment>
<dbReference type="InterPro" id="IPR018082">
    <property type="entry name" value="AmbAllergen"/>
</dbReference>
<reference evidence="10" key="2">
    <citation type="submission" date="2020-08" db="EMBL/GenBank/DDBJ databases">
        <title>Plant Genome Project.</title>
        <authorList>
            <person name="Zhang R.-G."/>
        </authorList>
    </citation>
    <scope>NUCLEOTIDE SEQUENCE</scope>
    <source>
        <strain evidence="10">Huo1</strain>
        <tissue evidence="10">Leaf</tissue>
    </source>
</reference>
<accession>A0A8X8WM39</accession>